<evidence type="ECO:0000256" key="3">
    <source>
        <dbReference type="SAM" id="MobiDB-lite"/>
    </source>
</evidence>
<dbReference type="Proteomes" id="UP000477750">
    <property type="component" value="Unassembled WGS sequence"/>
</dbReference>
<dbReference type="AlphaFoldDB" id="A0A6L5G3U8"/>
<protein>
    <submittedName>
        <fullName evidence="5">ATP-binding cassette domain-containing protein</fullName>
    </submittedName>
</protein>
<keyword evidence="1" id="KW-0547">Nucleotide-binding</keyword>
<dbReference type="GO" id="GO:0005524">
    <property type="term" value="F:ATP binding"/>
    <property type="evidence" value="ECO:0007669"/>
    <property type="project" value="UniProtKB-KW"/>
</dbReference>
<feature type="domain" description="ABC transporter" evidence="4">
    <location>
        <begin position="43"/>
        <end position="272"/>
    </location>
</feature>
<dbReference type="CDD" id="cd03228">
    <property type="entry name" value="ABCC_MRP_Like"/>
    <property type="match status" value="1"/>
</dbReference>
<evidence type="ECO:0000259" key="4">
    <source>
        <dbReference type="PROSITE" id="PS50893"/>
    </source>
</evidence>
<evidence type="ECO:0000256" key="1">
    <source>
        <dbReference type="ARBA" id="ARBA00022741"/>
    </source>
</evidence>
<dbReference type="GO" id="GO:0034040">
    <property type="term" value="F:ATPase-coupled lipid transmembrane transporter activity"/>
    <property type="evidence" value="ECO:0007669"/>
    <property type="project" value="TreeGrafter"/>
</dbReference>
<dbReference type="SMART" id="SM00382">
    <property type="entry name" value="AAA"/>
    <property type="match status" value="1"/>
</dbReference>
<evidence type="ECO:0000313" key="5">
    <source>
        <dbReference type="EMBL" id="MQM24153.1"/>
    </source>
</evidence>
<gene>
    <name evidence="5" type="ORF">GFD30_00960</name>
</gene>
<dbReference type="GO" id="GO:0016887">
    <property type="term" value="F:ATP hydrolysis activity"/>
    <property type="evidence" value="ECO:0007669"/>
    <property type="project" value="InterPro"/>
</dbReference>
<dbReference type="EMBL" id="WIAO01000001">
    <property type="protein sequence ID" value="MQM24153.1"/>
    <property type="molecule type" value="Genomic_DNA"/>
</dbReference>
<comment type="caution">
    <text evidence="5">The sequence shown here is derived from an EMBL/GenBank/DDBJ whole genome shotgun (WGS) entry which is preliminary data.</text>
</comment>
<proteinExistence type="predicted"/>
<feature type="region of interest" description="Disordered" evidence="3">
    <location>
        <begin position="1"/>
        <end position="38"/>
    </location>
</feature>
<dbReference type="Pfam" id="PF00005">
    <property type="entry name" value="ABC_tran"/>
    <property type="match status" value="1"/>
</dbReference>
<keyword evidence="2 5" id="KW-0067">ATP-binding</keyword>
<dbReference type="PANTHER" id="PTHR24221">
    <property type="entry name" value="ATP-BINDING CASSETTE SUB-FAMILY B"/>
    <property type="match status" value="1"/>
</dbReference>
<evidence type="ECO:0000313" key="6">
    <source>
        <dbReference type="Proteomes" id="UP000477750"/>
    </source>
</evidence>
<dbReference type="SUPFAM" id="SSF52540">
    <property type="entry name" value="P-loop containing nucleoside triphosphate hydrolases"/>
    <property type="match status" value="1"/>
</dbReference>
<dbReference type="PANTHER" id="PTHR24221:SF654">
    <property type="entry name" value="ATP-BINDING CASSETTE SUB-FAMILY B MEMBER 6"/>
    <property type="match status" value="1"/>
</dbReference>
<dbReference type="InterPro" id="IPR027417">
    <property type="entry name" value="P-loop_NTPase"/>
</dbReference>
<dbReference type="Gene3D" id="3.40.50.300">
    <property type="entry name" value="P-loop containing nucleotide triphosphate hydrolases"/>
    <property type="match status" value="1"/>
</dbReference>
<name>A0A6L5G3U8_9ACTN</name>
<evidence type="ECO:0000256" key="2">
    <source>
        <dbReference type="ARBA" id="ARBA00022840"/>
    </source>
</evidence>
<keyword evidence="6" id="KW-1185">Reference proteome</keyword>
<dbReference type="InterPro" id="IPR003593">
    <property type="entry name" value="AAA+_ATPase"/>
</dbReference>
<sequence length="280" mass="28297">MMATGSPPGTRVEGSGLADSDRSTSASAAGRPVGPRSAPAPVLAAHGLTFAYGPHSAPAVEDLELAIQAGDHLAVVGPSGIGKSTLAALLCGLIRPDRGTVAYAGADAARLSPRALARRRVLLPQGGYVFTGTVRANLAYLDPTAADEAITAAAAAVGADGLVDRLGGLGAAVEPRSLSNGERQLLALARAYLSPAPLAILDEATCHLDPAAEERAERAFAERGTLVVIAHRPSSALRAERVLVLDGGTAVQGDRELLQGISPLFRELVAQGSGTPAATS</sequence>
<dbReference type="PROSITE" id="PS50893">
    <property type="entry name" value="ABC_TRANSPORTER_2"/>
    <property type="match status" value="1"/>
</dbReference>
<dbReference type="InterPro" id="IPR003439">
    <property type="entry name" value="ABC_transporter-like_ATP-bd"/>
</dbReference>
<organism evidence="5 6">
    <name type="scientific">Glycomyces albidus</name>
    <dbReference type="NCBI Taxonomy" id="2656774"/>
    <lineage>
        <taxon>Bacteria</taxon>
        <taxon>Bacillati</taxon>
        <taxon>Actinomycetota</taxon>
        <taxon>Actinomycetes</taxon>
        <taxon>Glycomycetales</taxon>
        <taxon>Glycomycetaceae</taxon>
        <taxon>Glycomyces</taxon>
    </lineage>
</organism>
<accession>A0A6L5G3U8</accession>
<reference evidence="5 6" key="1">
    <citation type="submission" date="2019-10" db="EMBL/GenBank/DDBJ databases">
        <title>Glycomyces albidus sp. nov., a novel actinomycete isolated from rhizosphere soil of wheat (Triticum aestivum L.).</title>
        <authorList>
            <person name="Qian L."/>
        </authorList>
    </citation>
    <scope>NUCLEOTIDE SEQUENCE [LARGE SCALE GENOMIC DNA]</scope>
    <source>
        <strain evidence="5 6">NEAU-7082</strain>
    </source>
</reference>
<dbReference type="InterPro" id="IPR039421">
    <property type="entry name" value="Type_1_exporter"/>
</dbReference>